<reference evidence="1 2" key="1">
    <citation type="journal article" date="2020" name="IScience">
        <title>Genome Sequencing of the Endangered Kingdonia uniflora (Circaeasteraceae, Ranunculales) Reveals Potential Mechanisms of Evolutionary Specialization.</title>
        <authorList>
            <person name="Sun Y."/>
            <person name="Deng T."/>
            <person name="Zhang A."/>
            <person name="Moore M.J."/>
            <person name="Landis J.B."/>
            <person name="Lin N."/>
            <person name="Zhang H."/>
            <person name="Zhang X."/>
            <person name="Huang J."/>
            <person name="Zhang X."/>
            <person name="Sun H."/>
            <person name="Wang H."/>
        </authorList>
    </citation>
    <scope>NUCLEOTIDE SEQUENCE [LARGE SCALE GENOMIC DNA]</scope>
    <source>
        <strain evidence="1">TB1705</strain>
        <tissue evidence="1">Leaf</tissue>
    </source>
</reference>
<organism evidence="1 2">
    <name type="scientific">Kingdonia uniflora</name>
    <dbReference type="NCBI Taxonomy" id="39325"/>
    <lineage>
        <taxon>Eukaryota</taxon>
        <taxon>Viridiplantae</taxon>
        <taxon>Streptophyta</taxon>
        <taxon>Embryophyta</taxon>
        <taxon>Tracheophyta</taxon>
        <taxon>Spermatophyta</taxon>
        <taxon>Magnoliopsida</taxon>
        <taxon>Ranunculales</taxon>
        <taxon>Circaeasteraceae</taxon>
        <taxon>Kingdonia</taxon>
    </lineage>
</organism>
<name>A0A7J7KZD1_9MAGN</name>
<evidence type="ECO:0000313" key="2">
    <source>
        <dbReference type="Proteomes" id="UP000541444"/>
    </source>
</evidence>
<evidence type="ECO:0000313" key="1">
    <source>
        <dbReference type="EMBL" id="KAF6135726.1"/>
    </source>
</evidence>
<dbReference type="EMBL" id="JACGCM010002779">
    <property type="protein sequence ID" value="KAF6135726.1"/>
    <property type="molecule type" value="Genomic_DNA"/>
</dbReference>
<proteinExistence type="predicted"/>
<keyword evidence="2" id="KW-1185">Reference proteome</keyword>
<comment type="caution">
    <text evidence="1">The sequence shown here is derived from an EMBL/GenBank/DDBJ whole genome shotgun (WGS) entry which is preliminary data.</text>
</comment>
<gene>
    <name evidence="1" type="ORF">GIB67_028582</name>
</gene>
<sequence>MNAMLPRCFLDDGREHNPISLTPRKGKLNDSESLGLPYLGQKGFDFRENVNFDVIGATGIDIVFFDERVIASSTNYSLGVQLELFKQLLPAICHYSSTLKTCCGGEGRYNYNLTALCGSEGARVFVKTRR</sequence>
<dbReference type="OrthoDB" id="1600564at2759"/>
<dbReference type="Proteomes" id="UP000541444">
    <property type="component" value="Unassembled WGS sequence"/>
</dbReference>
<protein>
    <submittedName>
        <fullName evidence="1">Uncharacterized protein</fullName>
    </submittedName>
</protein>
<dbReference type="AlphaFoldDB" id="A0A7J7KZD1"/>
<accession>A0A7J7KZD1</accession>